<reference evidence="1" key="1">
    <citation type="journal article" date="2015" name="Nature">
        <title>Complex archaea that bridge the gap between prokaryotes and eukaryotes.</title>
        <authorList>
            <person name="Spang A."/>
            <person name="Saw J.H."/>
            <person name="Jorgensen S.L."/>
            <person name="Zaremba-Niedzwiedzka K."/>
            <person name="Martijn J."/>
            <person name="Lind A.E."/>
            <person name="van Eijk R."/>
            <person name="Schleper C."/>
            <person name="Guy L."/>
            <person name="Ettema T.J."/>
        </authorList>
    </citation>
    <scope>NUCLEOTIDE SEQUENCE</scope>
</reference>
<dbReference type="EMBL" id="LAZR01017595">
    <property type="protein sequence ID" value="KKL99755.1"/>
    <property type="molecule type" value="Genomic_DNA"/>
</dbReference>
<name>A0A0F9J1H9_9ZZZZ</name>
<organism evidence="1">
    <name type="scientific">marine sediment metagenome</name>
    <dbReference type="NCBI Taxonomy" id="412755"/>
    <lineage>
        <taxon>unclassified sequences</taxon>
        <taxon>metagenomes</taxon>
        <taxon>ecological metagenomes</taxon>
    </lineage>
</organism>
<gene>
    <name evidence="1" type="ORF">LCGC14_1811230</name>
</gene>
<dbReference type="AlphaFoldDB" id="A0A0F9J1H9"/>
<protein>
    <submittedName>
        <fullName evidence="1">Uncharacterized protein</fullName>
    </submittedName>
</protein>
<sequence>MVDIQLKKLSKGFNKKIKSLIRQDLKMEKKIKKLKLENLKLKIKLNGRLK</sequence>
<proteinExistence type="predicted"/>
<accession>A0A0F9J1H9</accession>
<comment type="caution">
    <text evidence="1">The sequence shown here is derived from an EMBL/GenBank/DDBJ whole genome shotgun (WGS) entry which is preliminary data.</text>
</comment>
<evidence type="ECO:0000313" key="1">
    <source>
        <dbReference type="EMBL" id="KKL99755.1"/>
    </source>
</evidence>